<organism evidence="3 4">
    <name type="scientific">Zhongshania antarctica</name>
    <dbReference type="NCBI Taxonomy" id="641702"/>
    <lineage>
        <taxon>Bacteria</taxon>
        <taxon>Pseudomonadati</taxon>
        <taxon>Pseudomonadota</taxon>
        <taxon>Gammaproteobacteria</taxon>
        <taxon>Cellvibrionales</taxon>
        <taxon>Spongiibacteraceae</taxon>
        <taxon>Zhongshania</taxon>
    </lineage>
</organism>
<dbReference type="Gene3D" id="3.40.50.2000">
    <property type="entry name" value="Glycogen Phosphorylase B"/>
    <property type="match status" value="2"/>
</dbReference>
<protein>
    <submittedName>
        <fullName evidence="3">Colanic acid biosynthesis glycosyl transferase WcaI</fullName>
    </submittedName>
</protein>
<evidence type="ECO:0000313" key="3">
    <source>
        <dbReference type="EMBL" id="MBB5187715.1"/>
    </source>
</evidence>
<keyword evidence="3" id="KW-0808">Transferase</keyword>
<dbReference type="EMBL" id="JACHHW010000005">
    <property type="protein sequence ID" value="MBB5187715.1"/>
    <property type="molecule type" value="Genomic_DNA"/>
</dbReference>
<dbReference type="Pfam" id="PF00534">
    <property type="entry name" value="Glycos_transf_1"/>
    <property type="match status" value="1"/>
</dbReference>
<reference evidence="3 4" key="1">
    <citation type="submission" date="2020-08" db="EMBL/GenBank/DDBJ databases">
        <title>Genomic Encyclopedia of Type Strains, Phase IV (KMG-IV): sequencing the most valuable type-strain genomes for metagenomic binning, comparative biology and taxonomic classification.</title>
        <authorList>
            <person name="Goeker M."/>
        </authorList>
    </citation>
    <scope>NUCLEOTIDE SEQUENCE [LARGE SCALE GENOMIC DNA]</scope>
    <source>
        <strain evidence="3 4">DSM 25701</strain>
    </source>
</reference>
<dbReference type="InterPro" id="IPR001296">
    <property type="entry name" value="Glyco_trans_1"/>
</dbReference>
<gene>
    <name evidence="3" type="ORF">HNQ57_001993</name>
</gene>
<dbReference type="PANTHER" id="PTHR45947">
    <property type="entry name" value="SULFOQUINOVOSYL TRANSFERASE SQD2"/>
    <property type="match status" value="1"/>
</dbReference>
<dbReference type="AlphaFoldDB" id="A0A840R3K7"/>
<dbReference type="Proteomes" id="UP000536640">
    <property type="component" value="Unassembled WGS sequence"/>
</dbReference>
<accession>A0A840R3K7</accession>
<sequence length="418" mass="46050">MAEMKVLIVGLNYSPEMTGIGKYTGELAEWLALNGQNVKVITTPPYYPQWNIQEPYKRFGYQHEQLNGVDVYRCPLYVPRRLSSLKRIMHLLSFALSSFPLIIGQIFWRPDVVINPVPSLFSSPICALLARLSGAKSILHIQDYEIDAMFGLGMASHGLVGKSARIFERMVLRSFDRVSTISRSMMNRAVSKGVSEDKLIFFPNWSDTSVFRDAKSSETLRNRLGVATGKKMILYSGNIGEKQGLEQVVDAAEHFYESPYHFVIVGDGAGKESLRALVVERELKNVSFSPLLELDELPILLASADCHLVIQRKGVADAVLPSKLTNIMAVGGTAVITAEANTELGILCSKYVDIAERVEPENIDALIAGIEVALGRGKFNYVAANYAKLNIDKEKVLSNFLLCMKSIVANDLGAGGAL</sequence>
<dbReference type="GO" id="GO:0016758">
    <property type="term" value="F:hexosyltransferase activity"/>
    <property type="evidence" value="ECO:0007669"/>
    <property type="project" value="TreeGrafter"/>
</dbReference>
<dbReference type="CDD" id="cd03794">
    <property type="entry name" value="GT4_WbuB-like"/>
    <property type="match status" value="1"/>
</dbReference>
<name>A0A840R3K7_9GAMM</name>
<feature type="domain" description="Glycosyltransferase subfamily 4-like N-terminal" evidence="2">
    <location>
        <begin position="18"/>
        <end position="205"/>
    </location>
</feature>
<comment type="caution">
    <text evidence="3">The sequence shown here is derived from an EMBL/GenBank/DDBJ whole genome shotgun (WGS) entry which is preliminary data.</text>
</comment>
<evidence type="ECO:0000313" key="4">
    <source>
        <dbReference type="Proteomes" id="UP000536640"/>
    </source>
</evidence>
<dbReference type="InterPro" id="IPR028098">
    <property type="entry name" value="Glyco_trans_4-like_N"/>
</dbReference>
<dbReference type="Pfam" id="PF13579">
    <property type="entry name" value="Glyco_trans_4_4"/>
    <property type="match status" value="1"/>
</dbReference>
<dbReference type="PANTHER" id="PTHR45947:SF3">
    <property type="entry name" value="SULFOQUINOVOSYL TRANSFERASE SQD2"/>
    <property type="match status" value="1"/>
</dbReference>
<dbReference type="InterPro" id="IPR050194">
    <property type="entry name" value="Glycosyltransferase_grp1"/>
</dbReference>
<dbReference type="SUPFAM" id="SSF53756">
    <property type="entry name" value="UDP-Glycosyltransferase/glycogen phosphorylase"/>
    <property type="match status" value="1"/>
</dbReference>
<proteinExistence type="predicted"/>
<feature type="domain" description="Glycosyl transferase family 1" evidence="1">
    <location>
        <begin position="218"/>
        <end position="380"/>
    </location>
</feature>
<dbReference type="NCBIfam" id="NF007640">
    <property type="entry name" value="PRK10307.1"/>
    <property type="match status" value="1"/>
</dbReference>
<evidence type="ECO:0000259" key="1">
    <source>
        <dbReference type="Pfam" id="PF00534"/>
    </source>
</evidence>
<keyword evidence="4" id="KW-1185">Reference proteome</keyword>
<evidence type="ECO:0000259" key="2">
    <source>
        <dbReference type="Pfam" id="PF13579"/>
    </source>
</evidence>